<dbReference type="PANTHER" id="PTHR24096:SF149">
    <property type="entry name" value="AMP-BINDING DOMAIN-CONTAINING PROTEIN-RELATED"/>
    <property type="match status" value="1"/>
</dbReference>
<dbReference type="EMBL" id="ML992694">
    <property type="protein sequence ID" value="KAF2208417.1"/>
    <property type="molecule type" value="Genomic_DNA"/>
</dbReference>
<dbReference type="PANTHER" id="PTHR24096">
    <property type="entry name" value="LONG-CHAIN-FATTY-ACID--COA LIGASE"/>
    <property type="match status" value="1"/>
</dbReference>
<accession>A0A6A6F7L3</accession>
<feature type="domain" description="AMP-binding enzyme C-terminal" evidence="4">
    <location>
        <begin position="464"/>
        <end position="542"/>
    </location>
</feature>
<dbReference type="Pfam" id="PF13193">
    <property type="entry name" value="AMP-binding_C"/>
    <property type="match status" value="1"/>
</dbReference>
<dbReference type="GO" id="GO:0016405">
    <property type="term" value="F:CoA-ligase activity"/>
    <property type="evidence" value="ECO:0007669"/>
    <property type="project" value="TreeGrafter"/>
</dbReference>
<dbReference type="SUPFAM" id="SSF56801">
    <property type="entry name" value="Acetyl-CoA synthetase-like"/>
    <property type="match status" value="1"/>
</dbReference>
<dbReference type="PROSITE" id="PS00455">
    <property type="entry name" value="AMP_BINDING"/>
    <property type="match status" value="1"/>
</dbReference>
<dbReference type="Proteomes" id="UP000799539">
    <property type="component" value="Unassembled WGS sequence"/>
</dbReference>
<keyword evidence="6" id="KW-1185">Reference proteome</keyword>
<comment type="similarity">
    <text evidence="1">Belongs to the ATP-dependent AMP-binding enzyme family.</text>
</comment>
<reference evidence="5" key="1">
    <citation type="journal article" date="2020" name="Stud. Mycol.">
        <title>101 Dothideomycetes genomes: a test case for predicting lifestyles and emergence of pathogens.</title>
        <authorList>
            <person name="Haridas S."/>
            <person name="Albert R."/>
            <person name="Binder M."/>
            <person name="Bloem J."/>
            <person name="Labutti K."/>
            <person name="Salamov A."/>
            <person name="Andreopoulos B."/>
            <person name="Baker S."/>
            <person name="Barry K."/>
            <person name="Bills G."/>
            <person name="Bluhm B."/>
            <person name="Cannon C."/>
            <person name="Castanera R."/>
            <person name="Culley D."/>
            <person name="Daum C."/>
            <person name="Ezra D."/>
            <person name="Gonzalez J."/>
            <person name="Henrissat B."/>
            <person name="Kuo A."/>
            <person name="Liang C."/>
            <person name="Lipzen A."/>
            <person name="Lutzoni F."/>
            <person name="Magnuson J."/>
            <person name="Mondo S."/>
            <person name="Nolan M."/>
            <person name="Ohm R."/>
            <person name="Pangilinan J."/>
            <person name="Park H.-J."/>
            <person name="Ramirez L."/>
            <person name="Alfaro M."/>
            <person name="Sun H."/>
            <person name="Tritt A."/>
            <person name="Yoshinaga Y."/>
            <person name="Zwiers L.-H."/>
            <person name="Turgeon B."/>
            <person name="Goodwin S."/>
            <person name="Spatafora J."/>
            <person name="Crous P."/>
            <person name="Grigoriev I."/>
        </authorList>
    </citation>
    <scope>NUCLEOTIDE SEQUENCE</scope>
    <source>
        <strain evidence="5">SCOH1-5</strain>
    </source>
</reference>
<evidence type="ECO:0000256" key="1">
    <source>
        <dbReference type="ARBA" id="ARBA00006432"/>
    </source>
</evidence>
<dbReference type="Pfam" id="PF00501">
    <property type="entry name" value="AMP-binding"/>
    <property type="match status" value="1"/>
</dbReference>
<evidence type="ECO:0000313" key="5">
    <source>
        <dbReference type="EMBL" id="KAF2208417.1"/>
    </source>
</evidence>
<dbReference type="Gene3D" id="3.30.300.30">
    <property type="match status" value="1"/>
</dbReference>
<dbReference type="FunFam" id="3.30.300.30:FF:000007">
    <property type="entry name" value="4-coumarate--CoA ligase 2"/>
    <property type="match status" value="1"/>
</dbReference>
<dbReference type="AlphaFoldDB" id="A0A6A6F7L3"/>
<keyword evidence="2" id="KW-0436">Ligase</keyword>
<dbReference type="InterPro" id="IPR045851">
    <property type="entry name" value="AMP-bd_C_sf"/>
</dbReference>
<dbReference type="InterPro" id="IPR020845">
    <property type="entry name" value="AMP-binding_CS"/>
</dbReference>
<evidence type="ECO:0000259" key="3">
    <source>
        <dbReference type="Pfam" id="PF00501"/>
    </source>
</evidence>
<gene>
    <name evidence="5" type="ORF">CERZMDRAFT_49301</name>
</gene>
<dbReference type="InterPro" id="IPR025110">
    <property type="entry name" value="AMP-bd_C"/>
</dbReference>
<evidence type="ECO:0000256" key="2">
    <source>
        <dbReference type="ARBA" id="ARBA00022598"/>
    </source>
</evidence>
<dbReference type="InterPro" id="IPR042099">
    <property type="entry name" value="ANL_N_sf"/>
</dbReference>
<feature type="domain" description="AMP-dependent synthetase/ligase" evidence="3">
    <location>
        <begin position="49"/>
        <end position="415"/>
    </location>
</feature>
<dbReference type="GO" id="GO:0019748">
    <property type="term" value="P:secondary metabolic process"/>
    <property type="evidence" value="ECO:0007669"/>
    <property type="project" value="TreeGrafter"/>
</dbReference>
<dbReference type="Gene3D" id="3.40.50.12780">
    <property type="entry name" value="N-terminal domain of ligase-like"/>
    <property type="match status" value="1"/>
</dbReference>
<evidence type="ECO:0000259" key="4">
    <source>
        <dbReference type="Pfam" id="PF13193"/>
    </source>
</evidence>
<dbReference type="OrthoDB" id="1898221at2759"/>
<dbReference type="InterPro" id="IPR000873">
    <property type="entry name" value="AMP-dep_synth/lig_dom"/>
</dbReference>
<proteinExistence type="inferred from homology"/>
<protein>
    <recommendedName>
        <fullName evidence="7">AMP-dependent synthetase/ligase domain-containing protein</fullName>
    </recommendedName>
</protein>
<evidence type="ECO:0008006" key="7">
    <source>
        <dbReference type="Google" id="ProtNLM"/>
    </source>
</evidence>
<name>A0A6A6F7L3_9PEZI</name>
<sequence length="562" mass="61913">MTPVYYRSREEDLEIPQLDLLTLLFESPLCFAKEDTKIHVEAANPLNFVTKSDARDLVKNVAYALREQFDVGRHSAGADVVLSICNGSIFLPNLFYAVLAADGIFSSASTSFTAPEIARQIDDGGASVLVCSADCLQVTVAAAKLSGIPSQRIIVLKNDQPGRFQMLQADNGRDILAACKGQSLNWPLIKDPETLKSQAIALLYSSGTTGLPKGVRIAHQGLVANLVVTMHVARYGKFQKRDPSFKFDTVAHLPMGIAGIDMYSTNPFYMGGTTYWMPKYEFNAFIECHRRYRPGFQFTVPPVWLRIAKSKDVTDHFDGLKVATTGSAPLGYAVAQQVRRKLGKGNALMTQTYGTTETSGSVCSQDYHIEDETWSVGDLCPNITARLVDDQDRDVPPDEPGELLLAGPILSQGYHNRPDINKDAFLNGFYRTGDIATIKNNRVYIVDRKKELIKYKAMQIAPAELEALLISHAKIADAAVIGVWDTNQQTEVPRAYVVRAVGTSMVSEEEVRSFVQNNLAPYKQVRGGVVFLPEIPKSMSGKILRKELRAVAEAEAVPRSKL</sequence>
<organism evidence="5 6">
    <name type="scientific">Cercospora zeae-maydis SCOH1-5</name>
    <dbReference type="NCBI Taxonomy" id="717836"/>
    <lineage>
        <taxon>Eukaryota</taxon>
        <taxon>Fungi</taxon>
        <taxon>Dikarya</taxon>
        <taxon>Ascomycota</taxon>
        <taxon>Pezizomycotina</taxon>
        <taxon>Dothideomycetes</taxon>
        <taxon>Dothideomycetidae</taxon>
        <taxon>Mycosphaerellales</taxon>
        <taxon>Mycosphaerellaceae</taxon>
        <taxon>Cercospora</taxon>
    </lineage>
</organism>
<evidence type="ECO:0000313" key="6">
    <source>
        <dbReference type="Proteomes" id="UP000799539"/>
    </source>
</evidence>